<dbReference type="InterPro" id="IPR036188">
    <property type="entry name" value="FAD/NAD-bd_sf"/>
</dbReference>
<protein>
    <recommendedName>
        <fullName evidence="7 8">Glucose-methanol-choline oxidoreductase N-terminal domain-containing protein</fullName>
    </recommendedName>
</protein>
<dbReference type="Pfam" id="PF05199">
    <property type="entry name" value="GMC_oxred_C"/>
    <property type="match status" value="1"/>
</dbReference>
<evidence type="ECO:0000313" key="10">
    <source>
        <dbReference type="Proteomes" id="UP000435243"/>
    </source>
</evidence>
<feature type="binding site" evidence="5">
    <location>
        <position position="221"/>
    </location>
    <ligand>
        <name>FAD</name>
        <dbReference type="ChEBI" id="CHEBI:57692"/>
    </ligand>
</feature>
<dbReference type="Pfam" id="PF00732">
    <property type="entry name" value="GMC_oxred_N"/>
    <property type="match status" value="1"/>
</dbReference>
<comment type="similarity">
    <text evidence="2 6">Belongs to the GMC oxidoreductase family.</text>
</comment>
<dbReference type="GO" id="GO:0050660">
    <property type="term" value="F:flavin adenine dinucleotide binding"/>
    <property type="evidence" value="ECO:0007669"/>
    <property type="project" value="InterPro"/>
</dbReference>
<dbReference type="GO" id="GO:0016614">
    <property type="term" value="F:oxidoreductase activity, acting on CH-OH group of donors"/>
    <property type="evidence" value="ECO:0007669"/>
    <property type="project" value="InterPro"/>
</dbReference>
<evidence type="ECO:0000256" key="1">
    <source>
        <dbReference type="ARBA" id="ARBA00001974"/>
    </source>
</evidence>
<evidence type="ECO:0000259" key="7">
    <source>
        <dbReference type="PROSITE" id="PS00623"/>
    </source>
</evidence>
<dbReference type="PROSITE" id="PS00623">
    <property type="entry name" value="GMC_OXRED_1"/>
    <property type="match status" value="1"/>
</dbReference>
<dbReference type="RefSeq" id="WP_160590686.1">
    <property type="nucleotide sequence ID" value="NZ_BAAAFP010000001.1"/>
</dbReference>
<dbReference type="InterPro" id="IPR000172">
    <property type="entry name" value="GMC_OxRdtase_N"/>
</dbReference>
<keyword evidence="10" id="KW-1185">Reference proteome</keyword>
<gene>
    <name evidence="9" type="ORF">GRI32_07000</name>
</gene>
<feature type="binding site" evidence="5">
    <location>
        <begin position="93"/>
        <end position="96"/>
    </location>
    <ligand>
        <name>FAD</name>
        <dbReference type="ChEBI" id="CHEBI:57692"/>
    </ligand>
</feature>
<organism evidence="9 10">
    <name type="scientific">Alteraurantiacibacter aestuarii</name>
    <dbReference type="NCBI Taxonomy" id="650004"/>
    <lineage>
        <taxon>Bacteria</taxon>
        <taxon>Pseudomonadati</taxon>
        <taxon>Pseudomonadota</taxon>
        <taxon>Alphaproteobacteria</taxon>
        <taxon>Sphingomonadales</taxon>
        <taxon>Erythrobacteraceae</taxon>
        <taxon>Alteraurantiacibacter</taxon>
    </lineage>
</organism>
<sequence>MIAGEFDYLVIGAGSAGAALAARLSEDETKTVCVLEAGGHDSHPFIHVPSFVAAAIGRKETNWSFETVPQPGMAGRKIGVPRGRVLGGSGAINGMVYFRGHPTDYDDWSDAGCTGWSYAEVLPYFTRTEHNENYPASVFHGTDGPINVKHVENPNQLNYSFMDALASLQFPACPDFNGPDPEGYGRRQGLIGKGLRQSTARQMLLPAMERGNIHLQTDARVARILVEDGRAIGVELVDGKVIRARHEVVLSAGTVQTPQILMLSGIGPAAHLKEMGVDVVHDLPAVGENYHDHVASPLHMETSDSTSYGISWKAAPRDIAWFFYYLATRKGPLAGNVFESVAFLRTDPSLTKPDVQFVFQPAKRLTVKGVPFPVGHGYAISPVALYPKSRGTIRLGSNDPAAAPLIDPRLLQEPEDIQPLIRALKIARAAFASDAFKRYNGTEVAPGAEVTSDAALDAYIRETGYTVHHPVGTCKMGAAGDASAVVDPQLRVRGITGLRVADASVMPSVIGGNTNAPCVMIGERCADFILGKPALPAAQLPPTSVARYKPGAAEAA</sequence>
<evidence type="ECO:0000256" key="2">
    <source>
        <dbReference type="ARBA" id="ARBA00010790"/>
    </source>
</evidence>
<dbReference type="InterPro" id="IPR012132">
    <property type="entry name" value="GMC_OxRdtase"/>
</dbReference>
<feature type="binding site" evidence="5">
    <location>
        <position position="85"/>
    </location>
    <ligand>
        <name>FAD</name>
        <dbReference type="ChEBI" id="CHEBI:57692"/>
    </ligand>
</feature>
<comment type="cofactor">
    <cofactor evidence="1 5">
        <name>FAD</name>
        <dbReference type="ChEBI" id="CHEBI:57692"/>
    </cofactor>
</comment>
<accession>A0A844ZKZ6</accession>
<evidence type="ECO:0000256" key="5">
    <source>
        <dbReference type="PIRSR" id="PIRSR000137-2"/>
    </source>
</evidence>
<dbReference type="PIRSF" id="PIRSF000137">
    <property type="entry name" value="Alcohol_oxidase"/>
    <property type="match status" value="1"/>
</dbReference>
<dbReference type="Gene3D" id="3.30.560.10">
    <property type="entry name" value="Glucose Oxidase, domain 3"/>
    <property type="match status" value="1"/>
</dbReference>
<evidence type="ECO:0000256" key="3">
    <source>
        <dbReference type="ARBA" id="ARBA00022630"/>
    </source>
</evidence>
<evidence type="ECO:0000313" key="9">
    <source>
        <dbReference type="EMBL" id="MXO88485.1"/>
    </source>
</evidence>
<feature type="domain" description="Glucose-methanol-choline oxidoreductase N-terminal" evidence="8">
    <location>
        <begin position="253"/>
        <end position="267"/>
    </location>
</feature>
<proteinExistence type="inferred from homology"/>
<dbReference type="InterPro" id="IPR007867">
    <property type="entry name" value="GMC_OxRtase_C"/>
</dbReference>
<dbReference type="SUPFAM" id="SSF54373">
    <property type="entry name" value="FAD-linked reductases, C-terminal domain"/>
    <property type="match status" value="1"/>
</dbReference>
<dbReference type="PROSITE" id="PS00624">
    <property type="entry name" value="GMC_OXRED_2"/>
    <property type="match status" value="1"/>
</dbReference>
<dbReference type="PANTHER" id="PTHR11552:SF147">
    <property type="entry name" value="CHOLINE DEHYDROGENASE, MITOCHONDRIAL"/>
    <property type="match status" value="1"/>
</dbReference>
<comment type="caution">
    <text evidence="9">The sequence shown here is derived from an EMBL/GenBank/DDBJ whole genome shotgun (WGS) entry which is preliminary data.</text>
</comment>
<keyword evidence="4 5" id="KW-0274">FAD</keyword>
<keyword evidence="3 6" id="KW-0285">Flavoprotein</keyword>
<evidence type="ECO:0000256" key="4">
    <source>
        <dbReference type="ARBA" id="ARBA00022827"/>
    </source>
</evidence>
<dbReference type="AlphaFoldDB" id="A0A844ZKZ6"/>
<dbReference type="Gene3D" id="3.50.50.60">
    <property type="entry name" value="FAD/NAD(P)-binding domain"/>
    <property type="match status" value="1"/>
</dbReference>
<dbReference type="PANTHER" id="PTHR11552">
    <property type="entry name" value="GLUCOSE-METHANOL-CHOLINE GMC OXIDOREDUCTASE"/>
    <property type="match status" value="1"/>
</dbReference>
<feature type="domain" description="Glucose-methanol-choline oxidoreductase N-terminal" evidence="7">
    <location>
        <begin position="83"/>
        <end position="106"/>
    </location>
</feature>
<reference evidence="9 10" key="1">
    <citation type="submission" date="2019-12" db="EMBL/GenBank/DDBJ databases">
        <title>Genomic-based taxomic classification of the family Erythrobacteraceae.</title>
        <authorList>
            <person name="Xu L."/>
        </authorList>
    </citation>
    <scope>NUCLEOTIDE SEQUENCE [LARGE SCALE GENOMIC DNA]</scope>
    <source>
        <strain evidence="9 10">JCM 16339</strain>
    </source>
</reference>
<dbReference type="OrthoDB" id="9785276at2"/>
<dbReference type="EMBL" id="WTYY01000003">
    <property type="protein sequence ID" value="MXO88485.1"/>
    <property type="molecule type" value="Genomic_DNA"/>
</dbReference>
<evidence type="ECO:0000259" key="8">
    <source>
        <dbReference type="PROSITE" id="PS00624"/>
    </source>
</evidence>
<dbReference type="Proteomes" id="UP000435243">
    <property type="component" value="Unassembled WGS sequence"/>
</dbReference>
<evidence type="ECO:0000256" key="6">
    <source>
        <dbReference type="RuleBase" id="RU003968"/>
    </source>
</evidence>
<name>A0A844ZKZ6_9SPHN</name>
<dbReference type="SUPFAM" id="SSF51905">
    <property type="entry name" value="FAD/NAD(P)-binding domain"/>
    <property type="match status" value="1"/>
</dbReference>